<sequence>MSKMSREAERRGRSRRRTGKKQEAMWVEADQGARVLQEVDDGEANNKFFFLKAKVHRESNKEVWLS</sequence>
<dbReference type="EMBL" id="JABFUD020000006">
    <property type="protein sequence ID" value="KAI5078861.1"/>
    <property type="molecule type" value="Genomic_DNA"/>
</dbReference>
<accession>A0A9D4V3S8</accession>
<reference evidence="2" key="1">
    <citation type="submission" date="2021-01" db="EMBL/GenBank/DDBJ databases">
        <title>Adiantum capillus-veneris genome.</title>
        <authorList>
            <person name="Fang Y."/>
            <person name="Liao Q."/>
        </authorList>
    </citation>
    <scope>NUCLEOTIDE SEQUENCE</scope>
    <source>
        <strain evidence="2">H3</strain>
        <tissue evidence="2">Leaf</tissue>
    </source>
</reference>
<evidence type="ECO:0000313" key="2">
    <source>
        <dbReference type="EMBL" id="KAI5078861.1"/>
    </source>
</evidence>
<feature type="region of interest" description="Disordered" evidence="1">
    <location>
        <begin position="1"/>
        <end position="24"/>
    </location>
</feature>
<proteinExistence type="predicted"/>
<protein>
    <submittedName>
        <fullName evidence="2">Uncharacterized protein</fullName>
    </submittedName>
</protein>
<evidence type="ECO:0000256" key="1">
    <source>
        <dbReference type="SAM" id="MobiDB-lite"/>
    </source>
</evidence>
<keyword evidence="3" id="KW-1185">Reference proteome</keyword>
<name>A0A9D4V3S8_ADICA</name>
<feature type="compositionally biased region" description="Basic and acidic residues" evidence="1">
    <location>
        <begin position="1"/>
        <end position="11"/>
    </location>
</feature>
<dbReference type="Proteomes" id="UP000886520">
    <property type="component" value="Chromosome 6"/>
</dbReference>
<organism evidence="2 3">
    <name type="scientific">Adiantum capillus-veneris</name>
    <name type="common">Maidenhair fern</name>
    <dbReference type="NCBI Taxonomy" id="13818"/>
    <lineage>
        <taxon>Eukaryota</taxon>
        <taxon>Viridiplantae</taxon>
        <taxon>Streptophyta</taxon>
        <taxon>Embryophyta</taxon>
        <taxon>Tracheophyta</taxon>
        <taxon>Polypodiopsida</taxon>
        <taxon>Polypodiidae</taxon>
        <taxon>Polypodiales</taxon>
        <taxon>Pteridineae</taxon>
        <taxon>Pteridaceae</taxon>
        <taxon>Vittarioideae</taxon>
        <taxon>Adiantum</taxon>
    </lineage>
</organism>
<evidence type="ECO:0000313" key="3">
    <source>
        <dbReference type="Proteomes" id="UP000886520"/>
    </source>
</evidence>
<comment type="caution">
    <text evidence="2">The sequence shown here is derived from an EMBL/GenBank/DDBJ whole genome shotgun (WGS) entry which is preliminary data.</text>
</comment>
<dbReference type="AlphaFoldDB" id="A0A9D4V3S8"/>
<gene>
    <name evidence="2" type="ORF">GOP47_0006532</name>
</gene>